<proteinExistence type="predicted"/>
<accession>A0A816RD08</accession>
<gene>
    <name evidence="1" type="ORF">DARMORV10_C01P16170.1</name>
</gene>
<reference evidence="1" key="1">
    <citation type="submission" date="2021-01" db="EMBL/GenBank/DDBJ databases">
        <authorList>
            <consortium name="Genoscope - CEA"/>
            <person name="William W."/>
        </authorList>
    </citation>
    <scope>NUCLEOTIDE SEQUENCE</scope>
</reference>
<dbReference type="AlphaFoldDB" id="A0A816RD08"/>
<name>A0A816RD08_BRANA</name>
<dbReference type="Proteomes" id="UP001295469">
    <property type="component" value="Chromosome C01"/>
</dbReference>
<evidence type="ECO:0000313" key="1">
    <source>
        <dbReference type="EMBL" id="CAF2070507.1"/>
    </source>
</evidence>
<sequence length="109" mass="12592">MSQVFWVLRHKTKPSLSSPKRIITMKIKRPRTQQTKIVIFVVLNTASNGHLIHDTVMEIIKQISDFVARTIPTLDDPTDTDLDIIVKISDHNLDAFRRIDLGVYIIELR</sequence>
<protein>
    <submittedName>
        <fullName evidence="1">(rape) hypothetical protein</fullName>
    </submittedName>
</protein>
<dbReference type="EMBL" id="HG994365">
    <property type="protein sequence ID" value="CAF2070507.1"/>
    <property type="molecule type" value="Genomic_DNA"/>
</dbReference>
<organism evidence="1">
    <name type="scientific">Brassica napus</name>
    <name type="common">Rape</name>
    <dbReference type="NCBI Taxonomy" id="3708"/>
    <lineage>
        <taxon>Eukaryota</taxon>
        <taxon>Viridiplantae</taxon>
        <taxon>Streptophyta</taxon>
        <taxon>Embryophyta</taxon>
        <taxon>Tracheophyta</taxon>
        <taxon>Spermatophyta</taxon>
        <taxon>Magnoliopsida</taxon>
        <taxon>eudicotyledons</taxon>
        <taxon>Gunneridae</taxon>
        <taxon>Pentapetalae</taxon>
        <taxon>rosids</taxon>
        <taxon>malvids</taxon>
        <taxon>Brassicales</taxon>
        <taxon>Brassicaceae</taxon>
        <taxon>Brassiceae</taxon>
        <taxon>Brassica</taxon>
    </lineage>
</organism>